<evidence type="ECO:0000313" key="2">
    <source>
        <dbReference type="EMBL" id="KGO06014.1"/>
    </source>
</evidence>
<sequence length="169" mass="19212">MKKSLIIAALAVCTATAVQAQEKVEKITKTRTTVKSSLGNETVYKTVKETEVTPTSLKKSDKGQLNQSLQRGKTMVKREVTYTYNDSDFRLEETPNGYAIKRTRENNTSEYGTMRKLAKGDVYLMKTKEGISVNYFDKNGNMVSEKYNDKDDTVTTITYEVKPNDKMYK</sequence>
<proteinExistence type="predicted"/>
<evidence type="ECO:0000256" key="1">
    <source>
        <dbReference type="SAM" id="SignalP"/>
    </source>
</evidence>
<dbReference type="OrthoDB" id="1144137at2"/>
<gene>
    <name evidence="2" type="ORF">NV36_03585</name>
</gene>
<reference evidence="2 3" key="1">
    <citation type="submission" date="2014-10" db="EMBL/GenBank/DDBJ databases">
        <title>Draft genome sequence of the proteorhodopsin-containing marine bacterium Dokdonia donghaensis.</title>
        <authorList>
            <person name="Gomez-Consarnau L."/>
            <person name="Gonzalez J.M."/>
            <person name="Riedel T."/>
            <person name="Jaenicke S."/>
            <person name="Wagner-Doebler I."/>
            <person name="Fuhrman J.A."/>
        </authorList>
    </citation>
    <scope>NUCLEOTIDE SEQUENCE [LARGE SCALE GENOMIC DNA]</scope>
    <source>
        <strain evidence="2 3">DSW-1</strain>
    </source>
</reference>
<evidence type="ECO:0000313" key="3">
    <source>
        <dbReference type="Proteomes" id="UP000030140"/>
    </source>
</evidence>
<dbReference type="EMBL" id="JSAQ01000001">
    <property type="protein sequence ID" value="KGO06014.1"/>
    <property type="molecule type" value="Genomic_DNA"/>
</dbReference>
<protein>
    <submittedName>
        <fullName evidence="2">Uncharacterized protein</fullName>
    </submittedName>
</protein>
<dbReference type="Proteomes" id="UP000030140">
    <property type="component" value="Unassembled WGS sequence"/>
</dbReference>
<organism evidence="2 3">
    <name type="scientific">Dokdonia donghaensis DSW-1</name>
    <dbReference type="NCBI Taxonomy" id="1300343"/>
    <lineage>
        <taxon>Bacteria</taxon>
        <taxon>Pseudomonadati</taxon>
        <taxon>Bacteroidota</taxon>
        <taxon>Flavobacteriia</taxon>
        <taxon>Flavobacteriales</taxon>
        <taxon>Flavobacteriaceae</taxon>
        <taxon>Dokdonia</taxon>
    </lineage>
</organism>
<feature type="signal peptide" evidence="1">
    <location>
        <begin position="1"/>
        <end position="20"/>
    </location>
</feature>
<feature type="chain" id="PRO_5001999223" evidence="1">
    <location>
        <begin position="21"/>
        <end position="169"/>
    </location>
</feature>
<dbReference type="AlphaFoldDB" id="A0A0A2GRU1"/>
<name>A0A0A2GRU1_9FLAO</name>
<comment type="caution">
    <text evidence="2">The sequence shown here is derived from an EMBL/GenBank/DDBJ whole genome shotgun (WGS) entry which is preliminary data.</text>
</comment>
<dbReference type="PATRIC" id="fig|1300343.5.peg.1821"/>
<keyword evidence="1" id="KW-0732">Signal</keyword>
<dbReference type="RefSeq" id="WP_035325030.1">
    <property type="nucleotide sequence ID" value="NZ_CP015125.1"/>
</dbReference>
<accession>A0A0A2GRU1</accession>
<dbReference type="KEGG" id="ddo:I597_1810"/>
<keyword evidence="3" id="KW-1185">Reference proteome</keyword>